<dbReference type="RefSeq" id="WP_174925825.1">
    <property type="nucleotide sequence ID" value="NZ_CABVLY010000005.1"/>
</dbReference>
<dbReference type="NCBIfam" id="TIGR01901">
    <property type="entry name" value="adhes_NPXG"/>
    <property type="match status" value="1"/>
</dbReference>
<dbReference type="Gene3D" id="2.160.20.10">
    <property type="entry name" value="Single-stranded right-handed beta-helix, Pectin lyase-like"/>
    <property type="match status" value="2"/>
</dbReference>
<keyword evidence="6" id="KW-1185">Reference proteome</keyword>
<proteinExistence type="predicted"/>
<evidence type="ECO:0000313" key="5">
    <source>
        <dbReference type="EMBL" id="MBM2767654.1"/>
    </source>
</evidence>
<dbReference type="Proteomes" id="UP000755577">
    <property type="component" value="Unassembled WGS sequence"/>
</dbReference>
<dbReference type="InterPro" id="IPR021026">
    <property type="entry name" value="Filamn_hemagglutn_DUF3739"/>
</dbReference>
<dbReference type="EMBL" id="JAFCIQ010000008">
    <property type="protein sequence ID" value="MBM2767654.1"/>
    <property type="molecule type" value="Genomic_DNA"/>
</dbReference>
<dbReference type="SUPFAM" id="SSF51126">
    <property type="entry name" value="Pectin lyase-like"/>
    <property type="match status" value="1"/>
</dbReference>
<evidence type="ECO:0000259" key="4">
    <source>
        <dbReference type="SMART" id="SM00912"/>
    </source>
</evidence>
<accession>A0ABS2B3Z8</accession>
<evidence type="ECO:0000256" key="1">
    <source>
        <dbReference type="ARBA" id="ARBA00004613"/>
    </source>
</evidence>
<keyword evidence="2" id="KW-0964">Secreted</keyword>
<sequence length="4243" mass="424759">MAARARTDRQPPRATASRSVLKSELSPLYRAVVLMLAAGVSAHAHAAGIMNLGHVAASPSGGGAGGAGGMPGVANLGVSPQQALQASQPSIRNLGNAAHAIAAQIAAQQNAAAAAVKLPSTVPNGLAPGGLQVANGASGDTNNPVLWFNANAPQQSVDASGHVNVDVKQTGQNAVLTWETMNVGRQTTLNFDQSGGTQTNGANNWAVLNRVNDPSGRPSQVLGNITAQGAVYVINRNGVLFGAGSQVNVHSLVASSLDVLNMNNYNQTLQNRVPVVTDSSLAQDAAGIVASNKQFLSLPAGTTGGLAYPESGSSAGVNGNSTVPNEVLGLGNQINLTSASQYQPWGDVTIEQGASITTHTNGNVSDGGFVMIAAPNVTNAGHINATDGQVVLAAGVGVSLRPNSGATTNPQVLLPELSGKISLLGPDGQATDITPAGTLTNTGIVEAARGNVNLLGSRVAQNGVVGVTTSVNSPGTITISTVDEYSSNNPTGAAYFGQKLPTSVLDGANDTHRAGLLSFGPDSVTTVMPDSNGQTTPSTPGATFTPGSIGMTAGSVWFQGGSLIEAPGSKVSVVALTPSASASGAQAPAGQTAVPGRIYVDSGATIDVSGLANVEVPIGQTLVTVDRIGQNELADSPLLRNGFLLGYKNLVFDSTLTGTRSDGVQWVGSPILNLSGYVNLIPRTVDQLLTNGGSITLSGNEVMTATGSSMNLNGGYVHYDGGIVNTTRLVDANGALVPIGQASPYDTYVGIAGQFVESHPRWGVTKTWYNPLLTMGAYQGDYIVGGNAGTLDIYGLQSTVLDGDISAQAFGGAKQMQGNSLPSGGTFNLGADPKLDGAALVHLTSNNKDVASGTAGLVVLQDTAPQLADIAPGFSIDTPLDNTALQTLPANDPRNVLTTTVVPVATLNNGGFANLNVTEDKVGGKGVVVPQGTQLALQPGGSISLNSPVPGADIKVDGRLLVPSGTISLSSGGNVIVGPQGGISAAGQWVNNDAQAVPGTTPGNSQFINGGTISLSAVQSSQMVNGVGYTDTTGSILLQPGSLLDVSSGGELLSNGQMLMQNGMPAGRGGDVSLQTYAAIPLRQFGHVTDGGANLPETQPVAGTIAMGGTILSEGFSGGGTMTLQALGFRIGGETAAASPWDVYLPESFFAQQGFGKYVLNAYYDTTVAPGASVAVTQLNRLPDMLALQQAGTGANLSTGGLTTLGQLDAYHRQATNLVLTGGNFTSWLTLAGSAPTYPDITGAVTLSEGASIHADAGASIGLGSPAQVTVLGSIVAPGGSITLSADGNATYAQAGQFGTGFMSASQSVWLGADALLDVSGAALANPLAAPVRIGATTVVPNTGKVLAGGSVTMSSDTGYVVAQSGSKIDVSGTSAKFDQLQPNGTYASQPVWSDAGSITLSAANGLFADATLAGRPGAVQARGGTLTILPILPNRQQAGSTATALVVRQDGTFVPAGLMPGQSFSSAIDPTTGSPIGQPSGVIQFAADRLDGSGIANLVLGSSISPNGVQAVPILFAGDVTLSLPESVTLNTGRVAAIGMEQLSSLLSTPARKPDGTLAAVVDGLLAQPQPSLGTTVRIDAPYVALSGPLILSQSPQFKPVGALSDATLNVNASFIDLKNQFQLNNFARANFTSSGDIRLSSTNADQSQGVPAPGILYTPGNLAFKAADLYPSTGSTFVVAAVGPTDASTGKPAPTTVTFASNGVSGTPLSAGGTLLVDATNIVQGGTVRAPSGTIVFGVGDPSNAATQAQFAGLPLVATDSVKLANGSVTSVSNGDSVIPYGATIDGVEWQFNPLAGNTTPDLTAPPAKYVGVNGSNVALDKGATIDLSGGGDLQAAEWVPGTGGTRDVLSQYNVSYASGKGGTAVPVNIGAGNVYAIVPGKQSPVAAYDPILAQTVQPSTNANGTATTTTATMGVGQASLTDPVGKAVYLSGVPGLAPGYYTLLPGKYATLPGAYRVTVSSTAGNLVPGASQVLQDGTVVTAGYFADALTGSRSATPTLFNVQSNSVWQQYSQYTLTGANAYFTKLAATKGNVTPPLPVDGGQLVLAATKALTLGATLNAAAGTGGAPAQVDIASQDIQITGNGSAALPGYLQIGSDALDSLNAGSLLIGGTRAAATSGVTITPIANSVVVSNDGNTALKGPEILLVTKTDGSGADPNAVNGLRIDAGASIAAQGDYPAAKDQPIAIAGDGALLRVSNGAMAPLSRTDGTGKGLLAVGAGATLAGGQALLLDSSGDLKVDPSAVLSAKAITADGSAITFTNASGASAANLPGFVIDPAGLAQFANAQQVTLRSYGAIGFVGDVNATFGNSVDLSAGTFTSDGGHVTLNGQQVAFTNEMGAAPGTTTAGNGTLTVNATEIDFGTGAKAASGFGSAVMNATGGIVGQGTGTFDFGALPVTLNAPVYLADTSSAATVKTTGALSLNGASGTALKRDAVGGAWTFIGGTVNDNGATISAPAGNVTLEATSGNLTIGGGSTVSAAGVSKQFFDVTRYAPAGSIALTADAGTVDVQAGSTLDFSGASGGGAAGSLSLSAPQQVVNLNGTIKGGAASGYAGGSFSLDTGGAADLDALSKTLASSGVNQAITVHTKTGNLTLSQGNTLTAHSVLLTADGGSGSSADTANGNVNVLGTIDASGKAGGEIDLYGRNGVDIEGSLLARGSDPNQRGGKVNIGTTAWFDPTIVDANGNSIAYNATYGYENILRANAGVITLGANALIDVSGGTAGGLSGGTVNFRAPLLADNGVKVNLPDTFNDGKGIVGSRATTLEAYAVWSTTDATTGAQHFDGVIDPAGWYDKSGHLLAGTFTAQGTSGTPATFSFAPDGSGGGTLTNQATGVSSTVTQVQLQGGDKDIGFGGLNNMYFAPASGGTNADHQTFYGYQNGDASTAAPGTLMGFVQHGLDTLVDPFAGKNIANARIVPGIELDNPSPAINGGDIQVLTNWNLGAGTSPTNLAFRFDGQAPVVTLRAENNVKVKASLSDGFFQIANPLGGGGTIPVPPLSTLAAAQTIYGASAGHYGYGLSFWTSYGLASGPGQPVGGAPDEIAEYYALYTAYANFLDQTATSLSSALGSSWSPDDTNVEIIYGIRASNSSTMLPGQPTAPIAPTAAEQASNPGSYLIYLNQYQKYLSDSVQFVVQHKQQWPLVTSLDAPKVQPVSVIATTTISLPAVTDNTPSPTSVATVPIPLVSASLTGGSSSSFRVVAGADLNSANPLALQAPTAGGGSNGKSMIFDGHTTFVDSSGLAILAPTMIRTGTGSIDIAAGNDIALFDSSSMQPNSPDITVPGVIYTGGAPAAGAPAGTGLSIIHGLNNNPDILVTPAVNPDSAGDITIRAQGDITGAEYLTDVNGTVTGRPGANISQFWWQWMQIGNPTGMVGATNPVSQTVQTSINFGAFDQGVLSAGGNVSVSAGGNISDLSVSLPTTWYLTGANTDNPTVNTVGGGNLSVRAGGDILSGGYFVAKGTGTITAGGKIGADIAVPSSFDGQPAVTMDTLLATQDGVLDVSARQGVSIGRVFDPSYVQSIALLNAYRQQADMKGYSSTSAVNIVSTTGDVAIGTLSDISLIGGGATESQAPGRGDFSSVLPASVNLTALSGGITVAASGVLYPSAFGDLSLIADQSVNLSSVNGMGWDARAVFGMFDIDPSAMPSPAKPNVLVANPTIASAVAHDPVALHGDDIVPARIYSLNGDIVDSVPGNTSIFNVVVPVVIDKPALIQAGRDIVNLSFLGQNLRRSDVTRIVAGRDIYDTLASGLPTLNIGGPGTFDIEAGRNIGPLTNLSGVTNAAGITTGINAIGNANNPYLPHESANVNVLFGVGPGIDTASFVSTYVDPAKFVPGVSSATPALVTFMEQYEAGLSVDTGLVNDQPAIKPLSVDEAWSKFKALPQYVQQLFAEQVLFKVLASVGEDYNNPASPYYQKYARGYEALNTMFPASLGYTANNLGGGSNGANKPADTGDLDIRSTTIQTQQGGNVSILGPGGQALIGSTSAPPQIVDSATGKTIAGPGTMGVLTLEKGDINIFTDRSVLLAQSRIFTEQGGDMTIWSSNGDINAGKGAKSSADTPPPQYVCDANHYCTVDARGQVTGAGIATLQSVPGVPIGTINLIAPRGTVDAGDAGIRAGNLNVAALRVVNADNIQVTGKATGIPLVQAVNTGALTAASAAASAATQVAQDIAKNNASGGAVRRWTISVQVEGFGDAGGDGTKKHKQQVGYDASNAVSILGFGQPGATQRATLTSEERNRLGKI</sequence>
<evidence type="ECO:0000256" key="2">
    <source>
        <dbReference type="ARBA" id="ARBA00022525"/>
    </source>
</evidence>
<dbReference type="Pfam" id="PF12545">
    <property type="entry name" value="DUF3739"/>
    <property type="match status" value="1"/>
</dbReference>
<dbReference type="InterPro" id="IPR011050">
    <property type="entry name" value="Pectin_lyase_fold/virulence"/>
</dbReference>
<dbReference type="InterPro" id="IPR008638">
    <property type="entry name" value="FhaB/CdiA-like_TPS"/>
</dbReference>
<evidence type="ECO:0000256" key="3">
    <source>
        <dbReference type="ARBA" id="ARBA00022729"/>
    </source>
</evidence>
<comment type="caution">
    <text evidence="5">The sequence shown here is derived from an EMBL/GenBank/DDBJ whole genome shotgun (WGS) entry which is preliminary data.</text>
</comment>
<keyword evidence="3" id="KW-0732">Signal</keyword>
<dbReference type="SMART" id="SM00912">
    <property type="entry name" value="Haemagg_act"/>
    <property type="match status" value="1"/>
</dbReference>
<feature type="domain" description="Filamentous haemagglutinin FhaB/tRNA nuclease CdiA-like TPS" evidence="4">
    <location>
        <begin position="137"/>
        <end position="263"/>
    </location>
</feature>
<reference evidence="5 6" key="1">
    <citation type="submission" date="2021-02" db="EMBL/GenBank/DDBJ databases">
        <title>Draft genome of the type strains Burkholderia anthina DSM16086.</title>
        <authorList>
            <person name="Hertel R."/>
            <person name="Meissner J."/>
            <person name="Poehlein A."/>
            <person name="Daniel R."/>
            <person name="Commichau F.M."/>
        </authorList>
    </citation>
    <scope>NUCLEOTIDE SEQUENCE [LARGE SCALE GENOMIC DNA]</scope>
    <source>
        <strain evidence="5 6">DSM 16086</strain>
    </source>
</reference>
<gene>
    <name evidence="5" type="ORF">JQK92_14565</name>
</gene>
<name>A0ABS2B3Z8_9BURK</name>
<organism evidence="5 6">
    <name type="scientific">Burkholderia anthina</name>
    <dbReference type="NCBI Taxonomy" id="179879"/>
    <lineage>
        <taxon>Bacteria</taxon>
        <taxon>Pseudomonadati</taxon>
        <taxon>Pseudomonadota</taxon>
        <taxon>Betaproteobacteria</taxon>
        <taxon>Burkholderiales</taxon>
        <taxon>Burkholderiaceae</taxon>
        <taxon>Burkholderia</taxon>
        <taxon>Burkholderia cepacia complex</taxon>
    </lineage>
</organism>
<protein>
    <submittedName>
        <fullName evidence="5">Filamentous hemagglutinin family protein</fullName>
    </submittedName>
</protein>
<dbReference type="GeneID" id="56499802"/>
<dbReference type="PANTHER" id="PTHR12338">
    <property type="entry name" value="AUTOTRANSPORTER"/>
    <property type="match status" value="1"/>
</dbReference>
<dbReference type="PANTHER" id="PTHR12338:SF8">
    <property type="entry name" value="HEME_HEMOPEXIN-BINDING PROTEIN"/>
    <property type="match status" value="1"/>
</dbReference>
<evidence type="ECO:0000313" key="6">
    <source>
        <dbReference type="Proteomes" id="UP000755577"/>
    </source>
</evidence>
<dbReference type="InterPro" id="IPR050909">
    <property type="entry name" value="Bact_Autotransporter_VF"/>
</dbReference>
<dbReference type="InterPro" id="IPR012334">
    <property type="entry name" value="Pectin_lyas_fold"/>
</dbReference>
<comment type="subcellular location">
    <subcellularLocation>
        <location evidence="1">Secreted</location>
    </subcellularLocation>
</comment>